<feature type="compositionally biased region" description="Low complexity" evidence="1">
    <location>
        <begin position="549"/>
        <end position="563"/>
    </location>
</feature>
<dbReference type="PANTHER" id="PTHR12854:SF7">
    <property type="entry name" value="ATAXIN-2 HOMOLOG"/>
    <property type="match status" value="1"/>
</dbReference>
<dbReference type="Pfam" id="PF14438">
    <property type="entry name" value="SM-ATX"/>
    <property type="match status" value="1"/>
</dbReference>
<dbReference type="RefSeq" id="XP_064851548.1">
    <property type="nucleotide sequence ID" value="XM_064995476.1"/>
</dbReference>
<dbReference type="Proteomes" id="UP001360560">
    <property type="component" value="Unassembled WGS sequence"/>
</dbReference>
<organism evidence="3 4">
    <name type="scientific">Saccharomycopsis crataegensis</name>
    <dbReference type="NCBI Taxonomy" id="43959"/>
    <lineage>
        <taxon>Eukaryota</taxon>
        <taxon>Fungi</taxon>
        <taxon>Dikarya</taxon>
        <taxon>Ascomycota</taxon>
        <taxon>Saccharomycotina</taxon>
        <taxon>Saccharomycetes</taxon>
        <taxon>Saccharomycopsidaceae</taxon>
        <taxon>Saccharomycopsis</taxon>
    </lineage>
</organism>
<comment type="caution">
    <text evidence="3">The sequence shown here is derived from an EMBL/GenBank/DDBJ whole genome shotgun (WGS) entry which is preliminary data.</text>
</comment>
<evidence type="ECO:0000313" key="4">
    <source>
        <dbReference type="Proteomes" id="UP001360560"/>
    </source>
</evidence>
<feature type="region of interest" description="Disordered" evidence="1">
    <location>
        <begin position="372"/>
        <end position="430"/>
    </location>
</feature>
<feature type="compositionally biased region" description="Polar residues" evidence="1">
    <location>
        <begin position="515"/>
        <end position="534"/>
    </location>
</feature>
<evidence type="ECO:0000256" key="1">
    <source>
        <dbReference type="SAM" id="MobiDB-lite"/>
    </source>
</evidence>
<keyword evidence="4" id="KW-1185">Reference proteome</keyword>
<proteinExistence type="predicted"/>
<name>A0AAV5QI77_9ASCO</name>
<feature type="domain" description="LsmAD" evidence="2">
    <location>
        <begin position="242"/>
        <end position="314"/>
    </location>
</feature>
<feature type="compositionally biased region" description="Low complexity" evidence="1">
    <location>
        <begin position="1"/>
        <end position="20"/>
    </location>
</feature>
<dbReference type="EMBL" id="BTFZ01000003">
    <property type="protein sequence ID" value="GMM34548.1"/>
    <property type="molecule type" value="Genomic_DNA"/>
</dbReference>
<dbReference type="InterPro" id="IPR045117">
    <property type="entry name" value="ATXN2-like"/>
</dbReference>
<dbReference type="GO" id="GO:0003729">
    <property type="term" value="F:mRNA binding"/>
    <property type="evidence" value="ECO:0007669"/>
    <property type="project" value="TreeGrafter"/>
</dbReference>
<dbReference type="GO" id="GO:0034063">
    <property type="term" value="P:stress granule assembly"/>
    <property type="evidence" value="ECO:0007669"/>
    <property type="project" value="TreeGrafter"/>
</dbReference>
<evidence type="ECO:0000259" key="2">
    <source>
        <dbReference type="SMART" id="SM01272"/>
    </source>
</evidence>
<feature type="compositionally biased region" description="Low complexity" evidence="1">
    <location>
        <begin position="375"/>
        <end position="397"/>
    </location>
</feature>
<accession>A0AAV5QI77</accession>
<feature type="compositionally biased region" description="Basic residues" evidence="1">
    <location>
        <begin position="400"/>
        <end position="412"/>
    </location>
</feature>
<dbReference type="Pfam" id="PF06741">
    <property type="entry name" value="LsmAD"/>
    <property type="match status" value="1"/>
</dbReference>
<sequence>MKANRGASGNGNSFNGGTNTQKRSNLRSNYRGNNGRNSTGNGKNDVISPANGKNDPKISAVEKNLVSLFNLNDQQINQHMKDRFNFLLINAIGSKAIATVSSGSRFKGIVTAVDNTTLSVVLTNPELFESVLGEDSGNEELPKELIIESKDLMDLELLSVDFSTTLSKKSQSLAPIGHTNAKIGFKTDTDISGNLQVKERDLQRWTPEGAESNTTALLSGGLEDDIDHNGSWDQFAVNEKKFGVQSTWDENLYTTRLNKDSPDYQAKLKEADRIAKEIENQGFNGNIHLAEERGIFVDDSGMDEEDKYSGVDRSGADKRGNELMAALRSGVSSGSTMEITKNNYLPSAVNGKYIPPKQRNEVHNLDPAIISSMKQSGASPSPVSASSSKKSAQVISPPQVKHHHGHQSHLHHSHQESKLAGLKSKTSNEDNRLNAQREINSLKEFSQNFKIPQKFPKDLLPILSKDKQKQQEIIKRANANASESPSKEAQSSRENTTASSKATVSKDKPTGLPKASTSSPAVKPSGSTSLTGSISPADKAGLPPKPPASRSSNHSSTVNSPKSAAATVSSAAPNVASPLAAQTSAVPPKKKMDPRAQSFKLNPTARSFTPANGSPMKNFSKINNSPSRQNVHMEESYMNPQHNHQHHNHHNQTHSPRPSKRNYSPQVFSVKIPRVGERRTLNDGDFNFILQSSDVIEKAYQTQPTWGATTTESHKKLYPSEMPQHFAGGNGLRGPGINMSIPRNAMGNGMMGGMGNGMGGYGFYNGGGAPMIAGGQFMNPMAGSPFNLSAGGFVSSMPNPMMNQMPGADPAFFAQMNPVMGAGNMGFPYGAGAGVPPQFMAAAQGRHMGMMPGQPGPVDPMSMLYPQFQNGGGRGPNIGRHAGGGGPNMSPQINYGNF</sequence>
<feature type="compositionally biased region" description="Polar residues" evidence="1">
    <location>
        <begin position="479"/>
        <end position="503"/>
    </location>
</feature>
<gene>
    <name evidence="3" type="ORF">DASC09_018730</name>
</gene>
<dbReference type="GeneID" id="90072527"/>
<feature type="compositionally biased region" description="Low complexity" evidence="1">
    <location>
        <begin position="26"/>
        <end position="44"/>
    </location>
</feature>
<feature type="region of interest" description="Disordered" evidence="1">
    <location>
        <begin position="470"/>
        <end position="664"/>
    </location>
</feature>
<feature type="compositionally biased region" description="Basic residues" evidence="1">
    <location>
        <begin position="643"/>
        <end position="660"/>
    </location>
</feature>
<dbReference type="GO" id="GO:0010494">
    <property type="term" value="C:cytoplasmic stress granule"/>
    <property type="evidence" value="ECO:0007669"/>
    <property type="project" value="TreeGrafter"/>
</dbReference>
<feature type="region of interest" description="Disordered" evidence="1">
    <location>
        <begin position="1"/>
        <end position="54"/>
    </location>
</feature>
<dbReference type="InterPro" id="IPR025852">
    <property type="entry name" value="SM_dom_ATX"/>
</dbReference>
<dbReference type="SMART" id="SM01272">
    <property type="entry name" value="LsmAD"/>
    <property type="match status" value="1"/>
</dbReference>
<reference evidence="3 4" key="1">
    <citation type="journal article" date="2023" name="Elife">
        <title>Identification of key yeast species and microbe-microbe interactions impacting larval growth of Drosophila in the wild.</title>
        <authorList>
            <person name="Mure A."/>
            <person name="Sugiura Y."/>
            <person name="Maeda R."/>
            <person name="Honda K."/>
            <person name="Sakurai N."/>
            <person name="Takahashi Y."/>
            <person name="Watada M."/>
            <person name="Katoh T."/>
            <person name="Gotoh A."/>
            <person name="Gotoh Y."/>
            <person name="Taniguchi I."/>
            <person name="Nakamura K."/>
            <person name="Hayashi T."/>
            <person name="Katayama T."/>
            <person name="Uemura T."/>
            <person name="Hattori Y."/>
        </authorList>
    </citation>
    <scope>NUCLEOTIDE SEQUENCE [LARGE SCALE GENOMIC DNA]</scope>
    <source>
        <strain evidence="3 4">SC-9</strain>
    </source>
</reference>
<dbReference type="InterPro" id="IPR009604">
    <property type="entry name" value="LsmAD_domain"/>
</dbReference>
<dbReference type="PANTHER" id="PTHR12854">
    <property type="entry name" value="ATAXIN 2-RELATED"/>
    <property type="match status" value="1"/>
</dbReference>
<evidence type="ECO:0000313" key="3">
    <source>
        <dbReference type="EMBL" id="GMM34548.1"/>
    </source>
</evidence>
<protein>
    <submittedName>
        <fullName evidence="3">Pbp1 protein</fullName>
    </submittedName>
</protein>
<feature type="compositionally biased region" description="Polar residues" evidence="1">
    <location>
        <begin position="599"/>
        <end position="630"/>
    </location>
</feature>
<dbReference type="AlphaFoldDB" id="A0AAV5QI77"/>